<evidence type="ECO:0000256" key="1">
    <source>
        <dbReference type="ARBA" id="ARBA00023125"/>
    </source>
</evidence>
<dbReference type="InterPro" id="IPR025269">
    <property type="entry name" value="SAM-like_dom"/>
</dbReference>
<keyword evidence="4" id="KW-1185">Reference proteome</keyword>
<evidence type="ECO:0000313" key="4">
    <source>
        <dbReference type="Proteomes" id="UP000837932"/>
    </source>
</evidence>
<sequence length="144" mass="17305">MLIAKLTEENRIGNADVYKDLKRFLSRFRNEKDMGFAEIDELFLRKIEQDCRNRGMSEVSKSTYFRTLHALYNKAITEKYAKQINYPFSDFKISKFNTKTENRAIYWEDIQKIINLDIPKESDLYDTQQLFIFSYFAWVLILLI</sequence>
<evidence type="ECO:0000313" key="3">
    <source>
        <dbReference type="EMBL" id="CAH0997170.1"/>
    </source>
</evidence>
<proteinExistence type="predicted"/>
<dbReference type="InterPro" id="IPR010998">
    <property type="entry name" value="Integrase_recombinase_N"/>
</dbReference>
<dbReference type="Gene3D" id="1.10.150.130">
    <property type="match status" value="1"/>
</dbReference>
<dbReference type="Proteomes" id="UP000837932">
    <property type="component" value="Unassembled WGS sequence"/>
</dbReference>
<accession>A0ABM9ATA0</accession>
<feature type="domain" description="Phage integrase SAM-like" evidence="2">
    <location>
        <begin position="3"/>
        <end position="91"/>
    </location>
</feature>
<dbReference type="Pfam" id="PF13102">
    <property type="entry name" value="Phage_int_SAM_5"/>
    <property type="match status" value="1"/>
</dbReference>
<keyword evidence="1" id="KW-0238">DNA-binding</keyword>
<dbReference type="EMBL" id="CAKLPY010000002">
    <property type="protein sequence ID" value="CAH0997170.1"/>
    <property type="molecule type" value="Genomic_DNA"/>
</dbReference>
<comment type="caution">
    <text evidence="3">The sequence shown here is derived from an EMBL/GenBank/DDBJ whole genome shotgun (WGS) entry which is preliminary data.</text>
</comment>
<evidence type="ECO:0000259" key="2">
    <source>
        <dbReference type="Pfam" id="PF13102"/>
    </source>
</evidence>
<dbReference type="InterPro" id="IPR011010">
    <property type="entry name" value="DNA_brk_join_enz"/>
</dbReference>
<name>A0ABM9ATA0_9BACT</name>
<reference evidence="3" key="1">
    <citation type="submission" date="2021-12" db="EMBL/GenBank/DDBJ databases">
        <authorList>
            <person name="Rodrigo-Torres L."/>
            <person name="Arahal R. D."/>
            <person name="Lucena T."/>
        </authorList>
    </citation>
    <scope>NUCLEOTIDE SEQUENCE</scope>
    <source>
        <strain evidence="3">CECT 8858</strain>
    </source>
</reference>
<dbReference type="SUPFAM" id="SSF56349">
    <property type="entry name" value="DNA breaking-rejoining enzymes"/>
    <property type="match status" value="1"/>
</dbReference>
<organism evidence="3 4">
    <name type="scientific">Emticicia aquatica</name>
    <dbReference type="NCBI Taxonomy" id="1681835"/>
    <lineage>
        <taxon>Bacteria</taxon>
        <taxon>Pseudomonadati</taxon>
        <taxon>Bacteroidota</taxon>
        <taxon>Cytophagia</taxon>
        <taxon>Cytophagales</taxon>
        <taxon>Leadbetterellaceae</taxon>
        <taxon>Emticicia</taxon>
    </lineage>
</organism>
<protein>
    <recommendedName>
        <fullName evidence="2">Phage integrase SAM-like domain-containing protein</fullName>
    </recommendedName>
</protein>
<gene>
    <name evidence="3" type="ORF">EMA8858_03307</name>
</gene>